<dbReference type="Pfam" id="PF00702">
    <property type="entry name" value="Hydrolase"/>
    <property type="match status" value="1"/>
</dbReference>
<dbReference type="InterPro" id="IPR052550">
    <property type="entry name" value="Pyrimidine_5'-ntase_YjjG"/>
</dbReference>
<dbReference type="Gene3D" id="1.10.150.240">
    <property type="entry name" value="Putative phosphatase, domain 2"/>
    <property type="match status" value="1"/>
</dbReference>
<name>A0A419SP17_9BACL</name>
<dbReference type="SFLD" id="SFLDG01135">
    <property type="entry name" value="C1.5.6:_HAD__Beta-PGM__Phospha"/>
    <property type="match status" value="1"/>
</dbReference>
<dbReference type="PANTHER" id="PTHR47478:SF1">
    <property type="entry name" value="PYRIMIDINE 5'-NUCLEOTIDASE YJJG"/>
    <property type="match status" value="1"/>
</dbReference>
<dbReference type="EMBL" id="MCHY01000006">
    <property type="protein sequence ID" value="RKD25961.1"/>
    <property type="molecule type" value="Genomic_DNA"/>
</dbReference>
<dbReference type="NCBIfam" id="TIGR01549">
    <property type="entry name" value="HAD-SF-IA-v1"/>
    <property type="match status" value="1"/>
</dbReference>
<dbReference type="Proteomes" id="UP000284219">
    <property type="component" value="Unassembled WGS sequence"/>
</dbReference>
<dbReference type="Gene3D" id="3.40.50.1000">
    <property type="entry name" value="HAD superfamily/HAD-like"/>
    <property type="match status" value="1"/>
</dbReference>
<reference evidence="1 2" key="1">
    <citation type="submission" date="2016-08" db="EMBL/GenBank/DDBJ databases">
        <title>Novel Firmicute Genomes.</title>
        <authorList>
            <person name="Poppleton D.I."/>
            <person name="Gribaldo S."/>
        </authorList>
    </citation>
    <scope>NUCLEOTIDE SEQUENCE [LARGE SCALE GENOMIC DNA]</scope>
    <source>
        <strain evidence="1 2">RAOx-1</strain>
    </source>
</reference>
<dbReference type="SFLD" id="SFLDS00003">
    <property type="entry name" value="Haloacid_Dehalogenase"/>
    <property type="match status" value="1"/>
</dbReference>
<dbReference type="RefSeq" id="WP_120188641.1">
    <property type="nucleotide sequence ID" value="NZ_MCHY01000006.1"/>
</dbReference>
<dbReference type="AlphaFoldDB" id="A0A419SP17"/>
<dbReference type="InterPro" id="IPR011951">
    <property type="entry name" value="HAD-SF_hydro_IA_YjjG/PynA"/>
</dbReference>
<accession>A0A419SP17</accession>
<evidence type="ECO:0000313" key="1">
    <source>
        <dbReference type="EMBL" id="RKD25961.1"/>
    </source>
</evidence>
<dbReference type="InterPro" id="IPR036412">
    <property type="entry name" value="HAD-like_sf"/>
</dbReference>
<dbReference type="InterPro" id="IPR023198">
    <property type="entry name" value="PGP-like_dom2"/>
</dbReference>
<evidence type="ECO:0000313" key="2">
    <source>
        <dbReference type="Proteomes" id="UP000284219"/>
    </source>
</evidence>
<dbReference type="SUPFAM" id="SSF56784">
    <property type="entry name" value="HAD-like"/>
    <property type="match status" value="1"/>
</dbReference>
<keyword evidence="2" id="KW-1185">Reference proteome</keyword>
<dbReference type="NCBIfam" id="NF006976">
    <property type="entry name" value="PRK09449.1"/>
    <property type="match status" value="1"/>
</dbReference>
<organism evidence="1 2">
    <name type="scientific">Ammoniphilus oxalaticus</name>
    <dbReference type="NCBI Taxonomy" id="66863"/>
    <lineage>
        <taxon>Bacteria</taxon>
        <taxon>Bacillati</taxon>
        <taxon>Bacillota</taxon>
        <taxon>Bacilli</taxon>
        <taxon>Bacillales</taxon>
        <taxon>Paenibacillaceae</taxon>
        <taxon>Aneurinibacillus group</taxon>
        <taxon>Ammoniphilus</taxon>
    </lineage>
</organism>
<protein>
    <submittedName>
        <fullName evidence="1">Noncanonical pyrimidine nucleotidase, YjjG family</fullName>
    </submittedName>
</protein>
<proteinExistence type="predicted"/>
<dbReference type="NCBIfam" id="TIGR02254">
    <property type="entry name" value="YjjG_YfnB"/>
    <property type="match status" value="1"/>
</dbReference>
<sequence>MKYDTILFDVDDTLFDFNASQKSALHKAFLQYGFPTGVTDFMQRYKEISHDLWRLLEQGQLDLEDLGVERFKRLFEECELKIDAGKFNQVYLNFLGKEAHLVDGAETLCSQLSPFRLAVITNGFKKVQHSRIALSPLCDTFQHIFTSEEAGYQKPDRRIFDFVFTKLELSEQDKDRVLIVGDSLTSDIQGGANYGIDTCWFNPRGTENETSIQPTYEIQMLTDLTKILLQ</sequence>
<dbReference type="SFLD" id="SFLDG01129">
    <property type="entry name" value="C1.5:_HAD__Beta-PGM__Phosphata"/>
    <property type="match status" value="1"/>
</dbReference>
<dbReference type="InterPro" id="IPR023214">
    <property type="entry name" value="HAD_sf"/>
</dbReference>
<gene>
    <name evidence="1" type="ORF">BEP19_03280</name>
</gene>
<dbReference type="InterPro" id="IPR006439">
    <property type="entry name" value="HAD-SF_hydro_IA"/>
</dbReference>
<dbReference type="PANTHER" id="PTHR47478">
    <property type="match status" value="1"/>
</dbReference>
<dbReference type="GO" id="GO:0008253">
    <property type="term" value="F:5'-nucleotidase activity"/>
    <property type="evidence" value="ECO:0007669"/>
    <property type="project" value="InterPro"/>
</dbReference>
<comment type="caution">
    <text evidence="1">The sequence shown here is derived from an EMBL/GenBank/DDBJ whole genome shotgun (WGS) entry which is preliminary data.</text>
</comment>
<dbReference type="OrthoDB" id="9802350at2"/>